<evidence type="ECO:0000256" key="4">
    <source>
        <dbReference type="PROSITE-ProRule" id="PRU00335"/>
    </source>
</evidence>
<evidence type="ECO:0000313" key="7">
    <source>
        <dbReference type="Proteomes" id="UP000271031"/>
    </source>
</evidence>
<keyword evidence="2 4" id="KW-0238">DNA-binding</keyword>
<name>A0A3M8DA60_9BACL</name>
<sequence>MSYTQTHKMKVREKIVGSAADAFRKKGIKEVSVPQIMKGAGLTHGGFYAHFANKDQLVAETCRKAIGETIALLKSVADHKEDDSKIQTVIDYYLSTTRRDKLEKSCILPTLSSEISRSSEEIRQTFTEEFTRFISFISGMVGNNDQKSMAIICVMVGSLLLARSVNNAELSQNILDASKLYSKALVFIKTSS</sequence>
<feature type="domain" description="HTH tetR-type" evidence="5">
    <location>
        <begin position="9"/>
        <end position="69"/>
    </location>
</feature>
<gene>
    <name evidence="6" type="ORF">EDM56_20040</name>
</gene>
<dbReference type="PANTHER" id="PTHR47506:SF7">
    <property type="entry name" value="TRANSCRIPTIONAL REGULATORY PROTEIN"/>
    <property type="match status" value="1"/>
</dbReference>
<evidence type="ECO:0000256" key="2">
    <source>
        <dbReference type="ARBA" id="ARBA00023125"/>
    </source>
</evidence>
<dbReference type="Proteomes" id="UP000271031">
    <property type="component" value="Unassembled WGS sequence"/>
</dbReference>
<dbReference type="AlphaFoldDB" id="A0A3M8DA60"/>
<reference evidence="6 7" key="1">
    <citation type="submission" date="2018-10" db="EMBL/GenBank/DDBJ databases">
        <title>Phylogenomics of Brevibacillus.</title>
        <authorList>
            <person name="Dunlap C."/>
        </authorList>
    </citation>
    <scope>NUCLEOTIDE SEQUENCE [LARGE SCALE GENOMIC DNA]</scope>
    <source>
        <strain evidence="6 7">JCM 15716</strain>
    </source>
</reference>
<dbReference type="EMBL" id="RHHQ01000016">
    <property type="protein sequence ID" value="RNB84858.1"/>
    <property type="molecule type" value="Genomic_DNA"/>
</dbReference>
<keyword evidence="1" id="KW-0805">Transcription regulation</keyword>
<evidence type="ECO:0000259" key="5">
    <source>
        <dbReference type="PROSITE" id="PS50977"/>
    </source>
</evidence>
<dbReference type="OrthoDB" id="9814200at2"/>
<dbReference type="PROSITE" id="PS50977">
    <property type="entry name" value="HTH_TETR_2"/>
    <property type="match status" value="1"/>
</dbReference>
<dbReference type="InterPro" id="IPR036271">
    <property type="entry name" value="Tet_transcr_reg_TetR-rel_C_sf"/>
</dbReference>
<dbReference type="InterPro" id="IPR009057">
    <property type="entry name" value="Homeodomain-like_sf"/>
</dbReference>
<dbReference type="Gene3D" id="1.10.357.10">
    <property type="entry name" value="Tetracycline Repressor, domain 2"/>
    <property type="match status" value="1"/>
</dbReference>
<keyword evidence="7" id="KW-1185">Reference proteome</keyword>
<dbReference type="RefSeq" id="WP_122919699.1">
    <property type="nucleotide sequence ID" value="NZ_RHHQ01000016.1"/>
</dbReference>
<dbReference type="Gene3D" id="1.10.10.60">
    <property type="entry name" value="Homeodomain-like"/>
    <property type="match status" value="1"/>
</dbReference>
<keyword evidence="3" id="KW-0804">Transcription</keyword>
<evidence type="ECO:0000313" key="6">
    <source>
        <dbReference type="EMBL" id="RNB84858.1"/>
    </source>
</evidence>
<accession>A0A3M8DA60</accession>
<feature type="DNA-binding region" description="H-T-H motif" evidence="4">
    <location>
        <begin position="32"/>
        <end position="51"/>
    </location>
</feature>
<organism evidence="6 7">
    <name type="scientific">Brevibacillus fluminis</name>
    <dbReference type="NCBI Taxonomy" id="511487"/>
    <lineage>
        <taxon>Bacteria</taxon>
        <taxon>Bacillati</taxon>
        <taxon>Bacillota</taxon>
        <taxon>Bacilli</taxon>
        <taxon>Bacillales</taxon>
        <taxon>Paenibacillaceae</taxon>
        <taxon>Brevibacillus</taxon>
    </lineage>
</organism>
<dbReference type="PRINTS" id="PR00455">
    <property type="entry name" value="HTHTETR"/>
</dbReference>
<dbReference type="SUPFAM" id="SSF48498">
    <property type="entry name" value="Tetracyclin repressor-like, C-terminal domain"/>
    <property type="match status" value="1"/>
</dbReference>
<dbReference type="InterPro" id="IPR001647">
    <property type="entry name" value="HTH_TetR"/>
</dbReference>
<comment type="caution">
    <text evidence="6">The sequence shown here is derived from an EMBL/GenBank/DDBJ whole genome shotgun (WGS) entry which is preliminary data.</text>
</comment>
<evidence type="ECO:0000256" key="3">
    <source>
        <dbReference type="ARBA" id="ARBA00023163"/>
    </source>
</evidence>
<dbReference type="GO" id="GO:0003677">
    <property type="term" value="F:DNA binding"/>
    <property type="evidence" value="ECO:0007669"/>
    <property type="project" value="UniProtKB-UniRule"/>
</dbReference>
<dbReference type="SUPFAM" id="SSF46689">
    <property type="entry name" value="Homeodomain-like"/>
    <property type="match status" value="1"/>
</dbReference>
<protein>
    <submittedName>
        <fullName evidence="6">TetR/AcrR family transcriptional regulator</fullName>
    </submittedName>
</protein>
<dbReference type="PROSITE" id="PS01081">
    <property type="entry name" value="HTH_TETR_1"/>
    <property type="match status" value="1"/>
</dbReference>
<dbReference type="PANTHER" id="PTHR47506">
    <property type="entry name" value="TRANSCRIPTIONAL REGULATORY PROTEIN"/>
    <property type="match status" value="1"/>
</dbReference>
<dbReference type="Pfam" id="PF00440">
    <property type="entry name" value="TetR_N"/>
    <property type="match status" value="1"/>
</dbReference>
<evidence type="ECO:0000256" key="1">
    <source>
        <dbReference type="ARBA" id="ARBA00023015"/>
    </source>
</evidence>
<proteinExistence type="predicted"/>
<dbReference type="InterPro" id="IPR023772">
    <property type="entry name" value="DNA-bd_HTH_TetR-type_CS"/>
</dbReference>